<dbReference type="InterPro" id="IPR040684">
    <property type="entry name" value="HMUDK_hel"/>
</dbReference>
<comment type="caution">
    <text evidence="2">The sequence shown here is derived from an EMBL/GenBank/DDBJ whole genome shotgun (WGS) entry which is preliminary data.</text>
</comment>
<keyword evidence="3" id="KW-1185">Reference proteome</keyword>
<reference evidence="2 3" key="1">
    <citation type="submission" date="2023-09" db="EMBL/GenBank/DDBJ databases">
        <authorList>
            <person name="Rey-Velasco X."/>
        </authorList>
    </citation>
    <scope>NUCLEOTIDE SEQUENCE [LARGE SCALE GENOMIC DNA]</scope>
    <source>
        <strain evidence="2 3">F394</strain>
    </source>
</reference>
<evidence type="ECO:0000313" key="3">
    <source>
        <dbReference type="Proteomes" id="UP001267426"/>
    </source>
</evidence>
<gene>
    <name evidence="2" type="ORF">RM540_09380</name>
</gene>
<proteinExistence type="predicted"/>
<protein>
    <submittedName>
        <fullName evidence="2">DNA base hypermodification protein</fullName>
    </submittedName>
</protein>
<dbReference type="EMBL" id="JAVRHT010000019">
    <property type="protein sequence ID" value="MDT0631956.1"/>
    <property type="molecule type" value="Genomic_DNA"/>
</dbReference>
<feature type="domain" description="5-hmdU DNA kinase helical" evidence="1">
    <location>
        <begin position="10"/>
        <end position="289"/>
    </location>
</feature>
<sequence length="325" mass="37091">MVFSEAPRPTEVFRTYWQFAAERQAVFFRRWRGETAPWTADAVLRTYKFTNAYRASDRTSQYLIRHVIYRGDLPESAEEVVFRVLLFKLFNKIETWEALEGALGAVTYAGFSAERYDRVLTEASARGSIYNGAYIMPPGGRSFGYVRKHRNHLALLEAMMDDGIARKLQEAPDLGAAYALLRGYPTIGDFLAYQFVTDVNYSEVVDFNEMEFVVPGPGARSGLRKCFADAGDWDGADLIRWTADMQEEAFERAGVAFESLWGRRLQLIDCQNLYCEVDKYARVVHPRAEGVGGRTRIKQKYAPTPAPLDYFFPPKWDLNERIASA</sequence>
<evidence type="ECO:0000313" key="2">
    <source>
        <dbReference type="EMBL" id="MDT0631956.1"/>
    </source>
</evidence>
<evidence type="ECO:0000259" key="1">
    <source>
        <dbReference type="Pfam" id="PF18723"/>
    </source>
</evidence>
<name>A0ABU3BRZ9_9BACT</name>
<dbReference type="RefSeq" id="WP_311663419.1">
    <property type="nucleotide sequence ID" value="NZ_JAVRHT010000019.1"/>
</dbReference>
<organism evidence="2 3">
    <name type="scientific">Rubrivirga litoralis</name>
    <dbReference type="NCBI Taxonomy" id="3075598"/>
    <lineage>
        <taxon>Bacteria</taxon>
        <taxon>Pseudomonadati</taxon>
        <taxon>Rhodothermota</taxon>
        <taxon>Rhodothermia</taxon>
        <taxon>Rhodothermales</taxon>
        <taxon>Rubricoccaceae</taxon>
        <taxon>Rubrivirga</taxon>
    </lineage>
</organism>
<dbReference type="Proteomes" id="UP001267426">
    <property type="component" value="Unassembled WGS sequence"/>
</dbReference>
<dbReference type="Pfam" id="PF18723">
    <property type="entry name" value="HMUDK_hel"/>
    <property type="match status" value="1"/>
</dbReference>
<accession>A0ABU3BRZ9</accession>